<keyword evidence="3" id="KW-0812">Transmembrane</keyword>
<dbReference type="STRING" id="74557.A0A1V9Z3H8"/>
<dbReference type="OrthoDB" id="433738at2759"/>
<comment type="caution">
    <text evidence="4">The sequence shown here is derived from an EMBL/GenBank/DDBJ whole genome shotgun (WGS) entry which is preliminary data.</text>
</comment>
<evidence type="ECO:0000256" key="3">
    <source>
        <dbReference type="SAM" id="Phobius"/>
    </source>
</evidence>
<evidence type="ECO:0000313" key="4">
    <source>
        <dbReference type="EMBL" id="OQR92558.1"/>
    </source>
</evidence>
<dbReference type="Proteomes" id="UP000243217">
    <property type="component" value="Unassembled WGS sequence"/>
</dbReference>
<keyword evidence="3" id="KW-1133">Transmembrane helix</keyword>
<keyword evidence="3" id="KW-0472">Membrane</keyword>
<dbReference type="AlphaFoldDB" id="A0A1V9Z3H8"/>
<protein>
    <submittedName>
        <fullName evidence="4">Uncharacterized protein</fullName>
    </submittedName>
</protein>
<dbReference type="InterPro" id="IPR011990">
    <property type="entry name" value="TPR-like_helical_dom_sf"/>
</dbReference>
<dbReference type="SMART" id="SM00028">
    <property type="entry name" value="TPR"/>
    <property type="match status" value="3"/>
</dbReference>
<evidence type="ECO:0000256" key="2">
    <source>
        <dbReference type="ARBA" id="ARBA00022803"/>
    </source>
</evidence>
<accession>A0A1V9Z3H8</accession>
<sequence length="627" mass="68942">MALTSSVSWEKVNHLSPQDEIQMQLETEQKLLVDAVANVERNARGIDMVENKATGVWSITVLSAEELNFNSVLDLSDATTVVASLVIASNAIEKNNPRQFKTNEVRVNRLAKRAIWFKQDQSPIAFTGIKTKAASATLTLYHPSPLIADAFMGTCRLEVSDELLDQQDHTLWLDLQGQPGVSDNESFGKVQVSMRFEYDVVARLQRSVEALATTKAQLDAEVQVFNATAPLVQADSRHPAAFGEQAQRSTVYIPGHRFFPESYHPAAVARTPIADGAKVMTPFGAGTVVTFREVTKMYVVLMEASPGMKKRTTTAYLRTDSVWEAPPPSPFRVNASVSTPYGKGIITAVRSYEHIVVVKTDFGTMYLQEKDVTVDALTPATMSNHERIETAVECSSNGNSLFKDSSLTEAVDKYLESLQYLNKVDQDSASHKEKATVLQTMIRCHLNIGACKLKLGEYADAWTACTNALSILEVIAQNKHGKVAEWMGRLGMTESQIYLEWPSKARFRRATALVAMGNDAEAKQDLMVAVKLMPKDKACRSLLESVSKRLNEAKEKEKQAWGGFLLEQNSTRKGETTTTTTREVKPVATRDLPKKDDSGVFSGRSLLVAASILGVAAVAAVALSKRK</sequence>
<keyword evidence="1" id="KW-0677">Repeat</keyword>
<reference evidence="4 5" key="1">
    <citation type="journal article" date="2014" name="Genome Biol. Evol.">
        <title>The secreted proteins of Achlya hypogyna and Thraustotheca clavata identify the ancestral oomycete secretome and reveal gene acquisitions by horizontal gene transfer.</title>
        <authorList>
            <person name="Misner I."/>
            <person name="Blouin N."/>
            <person name="Leonard G."/>
            <person name="Richards T.A."/>
            <person name="Lane C.E."/>
        </authorList>
    </citation>
    <scope>NUCLEOTIDE SEQUENCE [LARGE SCALE GENOMIC DNA]</scope>
    <source>
        <strain evidence="4 5">ATCC 34112</strain>
    </source>
</reference>
<keyword evidence="2" id="KW-0802">TPR repeat</keyword>
<dbReference type="Gene3D" id="1.25.40.10">
    <property type="entry name" value="Tetratricopeptide repeat domain"/>
    <property type="match status" value="1"/>
</dbReference>
<dbReference type="EMBL" id="JNBS01002317">
    <property type="protein sequence ID" value="OQR92558.1"/>
    <property type="molecule type" value="Genomic_DNA"/>
</dbReference>
<proteinExistence type="predicted"/>
<dbReference type="SUPFAM" id="SSF48452">
    <property type="entry name" value="TPR-like"/>
    <property type="match status" value="1"/>
</dbReference>
<feature type="transmembrane region" description="Helical" evidence="3">
    <location>
        <begin position="605"/>
        <end position="623"/>
    </location>
</feature>
<gene>
    <name evidence="4" type="ORF">THRCLA_08675</name>
</gene>
<evidence type="ECO:0000313" key="5">
    <source>
        <dbReference type="Proteomes" id="UP000243217"/>
    </source>
</evidence>
<dbReference type="InterPro" id="IPR039663">
    <property type="entry name" value="AIP/AIPL1/TTC9"/>
</dbReference>
<keyword evidence="5" id="KW-1185">Reference proteome</keyword>
<evidence type="ECO:0000256" key="1">
    <source>
        <dbReference type="ARBA" id="ARBA00022737"/>
    </source>
</evidence>
<dbReference type="PANTHER" id="PTHR11242:SF0">
    <property type="entry name" value="TPR_REGION DOMAIN-CONTAINING PROTEIN"/>
    <property type="match status" value="1"/>
</dbReference>
<dbReference type="PANTHER" id="PTHR11242">
    <property type="entry name" value="ARYL HYDROCARBON RECEPTOR INTERACTING PROTEIN RELATED"/>
    <property type="match status" value="1"/>
</dbReference>
<name>A0A1V9Z3H8_9STRA</name>
<organism evidence="4 5">
    <name type="scientific">Thraustotheca clavata</name>
    <dbReference type="NCBI Taxonomy" id="74557"/>
    <lineage>
        <taxon>Eukaryota</taxon>
        <taxon>Sar</taxon>
        <taxon>Stramenopiles</taxon>
        <taxon>Oomycota</taxon>
        <taxon>Saprolegniomycetes</taxon>
        <taxon>Saprolegniales</taxon>
        <taxon>Achlyaceae</taxon>
        <taxon>Thraustotheca</taxon>
    </lineage>
</organism>
<dbReference type="InterPro" id="IPR019734">
    <property type="entry name" value="TPR_rpt"/>
</dbReference>